<gene>
    <name evidence="6" type="ORF">A1332_01665</name>
    <name evidence="5" type="ORF">A1353_16785</name>
</gene>
<sequence>MLNASVIISTRNRASILPRLFDALAAMRLNSDTRWELLMVDNGSSDDTVAVIAAEAERGRLPVHCVSEPIPGKSRALNRAIKHAQGELLVFTDDDVEPQVSWLQAYIDAAAAHPQIDGFAGKVLPKWLGDIPAWLHTEGEFALPRGITNTRDFGMSEQFLDEQVIPGGVNTALRAEAVAKNGWFREELGPGTSVPFTEDTEYMGRFRRGGGEFWYVPEALLYHCNIPERMTKAYVCRWMFDVARCQVLAYAEAPAGNNVAGIPLYLLRNYLSRILSFWLEPREQQRLQKKMKWMFTAGEIAGYRQLPAFKQALAAN</sequence>
<keyword evidence="3" id="KW-0808">Transferase</keyword>
<feature type="domain" description="Glycosyltransferase 2-like" evidence="4">
    <location>
        <begin position="5"/>
        <end position="117"/>
    </location>
</feature>
<proteinExistence type="inferred from homology"/>
<dbReference type="InterPro" id="IPR029044">
    <property type="entry name" value="Nucleotide-diphossugar_trans"/>
</dbReference>
<dbReference type="AlphaFoldDB" id="A0A177MGG5"/>
<name>A0A177MGG5_METMH</name>
<protein>
    <recommendedName>
        <fullName evidence="4">Glycosyltransferase 2-like domain-containing protein</fullName>
    </recommendedName>
</protein>
<evidence type="ECO:0000313" key="5">
    <source>
        <dbReference type="EMBL" id="OAI02445.1"/>
    </source>
</evidence>
<keyword evidence="2" id="KW-0328">Glycosyltransferase</keyword>
<dbReference type="PANTHER" id="PTHR43179">
    <property type="entry name" value="RHAMNOSYLTRANSFERASE WBBL"/>
    <property type="match status" value="1"/>
</dbReference>
<dbReference type="Gene3D" id="3.90.550.10">
    <property type="entry name" value="Spore Coat Polysaccharide Biosynthesis Protein SpsA, Chain A"/>
    <property type="match status" value="1"/>
</dbReference>
<comment type="similarity">
    <text evidence="1">Belongs to the glycosyltransferase 2 family.</text>
</comment>
<accession>A0A177MGG5</accession>
<evidence type="ECO:0000313" key="8">
    <source>
        <dbReference type="Proteomes" id="UP000078090"/>
    </source>
</evidence>
<dbReference type="InterPro" id="IPR001173">
    <property type="entry name" value="Glyco_trans_2-like"/>
</dbReference>
<dbReference type="OrthoDB" id="9781367at2"/>
<organism evidence="6 8">
    <name type="scientific">Methylomonas methanica</name>
    <dbReference type="NCBI Taxonomy" id="421"/>
    <lineage>
        <taxon>Bacteria</taxon>
        <taxon>Pseudomonadati</taxon>
        <taxon>Pseudomonadota</taxon>
        <taxon>Gammaproteobacteria</taxon>
        <taxon>Methylococcales</taxon>
        <taxon>Methylococcaceae</taxon>
        <taxon>Methylomonas</taxon>
    </lineage>
</organism>
<dbReference type="Proteomes" id="UP000077763">
    <property type="component" value="Unassembled WGS sequence"/>
</dbReference>
<evidence type="ECO:0000256" key="1">
    <source>
        <dbReference type="ARBA" id="ARBA00006739"/>
    </source>
</evidence>
<dbReference type="SUPFAM" id="SSF53448">
    <property type="entry name" value="Nucleotide-diphospho-sugar transferases"/>
    <property type="match status" value="1"/>
</dbReference>
<evidence type="ECO:0000256" key="2">
    <source>
        <dbReference type="ARBA" id="ARBA00022676"/>
    </source>
</evidence>
<dbReference type="GO" id="GO:0016757">
    <property type="term" value="F:glycosyltransferase activity"/>
    <property type="evidence" value="ECO:0007669"/>
    <property type="project" value="UniProtKB-KW"/>
</dbReference>
<evidence type="ECO:0000256" key="3">
    <source>
        <dbReference type="ARBA" id="ARBA00022679"/>
    </source>
</evidence>
<dbReference type="CDD" id="cd00761">
    <property type="entry name" value="Glyco_tranf_GTA_type"/>
    <property type="match status" value="1"/>
</dbReference>
<evidence type="ECO:0000259" key="4">
    <source>
        <dbReference type="Pfam" id="PF00535"/>
    </source>
</evidence>
<dbReference type="Pfam" id="PF00535">
    <property type="entry name" value="Glycos_transf_2"/>
    <property type="match status" value="1"/>
</dbReference>
<dbReference type="PANTHER" id="PTHR43179:SF12">
    <property type="entry name" value="GALACTOFURANOSYLTRANSFERASE GLFT2"/>
    <property type="match status" value="1"/>
</dbReference>
<evidence type="ECO:0000313" key="6">
    <source>
        <dbReference type="EMBL" id="OAI04433.1"/>
    </source>
</evidence>
<dbReference type="Proteomes" id="UP000078090">
    <property type="component" value="Unassembled WGS sequence"/>
</dbReference>
<dbReference type="EMBL" id="LUUH01000062">
    <property type="protein sequence ID" value="OAI02445.1"/>
    <property type="molecule type" value="Genomic_DNA"/>
</dbReference>
<dbReference type="RefSeq" id="WP_064008649.1">
    <property type="nucleotide sequence ID" value="NZ_LUUG01000071.1"/>
</dbReference>
<comment type="caution">
    <text evidence="6">The sequence shown here is derived from an EMBL/GenBank/DDBJ whole genome shotgun (WGS) entry which is preliminary data.</text>
</comment>
<reference evidence="7 8" key="1">
    <citation type="submission" date="2016-03" db="EMBL/GenBank/DDBJ databases">
        <authorList>
            <person name="Ploux O."/>
        </authorList>
    </citation>
    <scope>NUCLEOTIDE SEQUENCE [LARGE SCALE GENOMIC DNA]</scope>
    <source>
        <strain evidence="6 8">R-45363</strain>
        <strain evidence="5 7">R-45371</strain>
    </source>
</reference>
<dbReference type="EMBL" id="LUUG01000071">
    <property type="protein sequence ID" value="OAI04433.1"/>
    <property type="molecule type" value="Genomic_DNA"/>
</dbReference>
<evidence type="ECO:0000313" key="7">
    <source>
        <dbReference type="Proteomes" id="UP000077763"/>
    </source>
</evidence>